<feature type="compositionally biased region" description="Basic residues" evidence="1">
    <location>
        <begin position="171"/>
        <end position="185"/>
    </location>
</feature>
<feature type="compositionally biased region" description="Acidic residues" evidence="1">
    <location>
        <begin position="157"/>
        <end position="166"/>
    </location>
</feature>
<feature type="compositionally biased region" description="Acidic residues" evidence="1">
    <location>
        <begin position="591"/>
        <end position="603"/>
    </location>
</feature>
<name>A0A8H5H3L4_9AGAR</name>
<comment type="caution">
    <text evidence="2">The sequence shown here is derived from an EMBL/GenBank/DDBJ whole genome shotgun (WGS) entry which is preliminary data.</text>
</comment>
<feature type="compositionally biased region" description="Basic and acidic residues" evidence="1">
    <location>
        <begin position="466"/>
        <end position="485"/>
    </location>
</feature>
<proteinExistence type="predicted"/>
<evidence type="ECO:0000313" key="2">
    <source>
        <dbReference type="EMBL" id="KAF5376064.1"/>
    </source>
</evidence>
<evidence type="ECO:0000313" key="3">
    <source>
        <dbReference type="Proteomes" id="UP000565441"/>
    </source>
</evidence>
<feature type="compositionally biased region" description="Low complexity" evidence="1">
    <location>
        <begin position="520"/>
        <end position="533"/>
    </location>
</feature>
<feature type="region of interest" description="Disordered" evidence="1">
    <location>
        <begin position="1"/>
        <end position="38"/>
    </location>
</feature>
<feature type="region of interest" description="Disordered" evidence="1">
    <location>
        <begin position="56"/>
        <end position="603"/>
    </location>
</feature>
<protein>
    <submittedName>
        <fullName evidence="2">Uncharacterized protein</fullName>
    </submittedName>
</protein>
<keyword evidence="3" id="KW-1185">Reference proteome</keyword>
<reference evidence="2 3" key="1">
    <citation type="journal article" date="2020" name="ISME J.">
        <title>Uncovering the hidden diversity of litter-decomposition mechanisms in mushroom-forming fungi.</title>
        <authorList>
            <person name="Floudas D."/>
            <person name="Bentzer J."/>
            <person name="Ahren D."/>
            <person name="Johansson T."/>
            <person name="Persson P."/>
            <person name="Tunlid A."/>
        </authorList>
    </citation>
    <scope>NUCLEOTIDE SEQUENCE [LARGE SCALE GENOMIC DNA]</scope>
    <source>
        <strain evidence="2 3">CBS 661.87</strain>
    </source>
</reference>
<dbReference type="EMBL" id="JAACJP010000030">
    <property type="protein sequence ID" value="KAF5376064.1"/>
    <property type="molecule type" value="Genomic_DNA"/>
</dbReference>
<evidence type="ECO:0000256" key="1">
    <source>
        <dbReference type="SAM" id="MobiDB-lite"/>
    </source>
</evidence>
<organism evidence="2 3">
    <name type="scientific">Tricholomella constricta</name>
    <dbReference type="NCBI Taxonomy" id="117010"/>
    <lineage>
        <taxon>Eukaryota</taxon>
        <taxon>Fungi</taxon>
        <taxon>Dikarya</taxon>
        <taxon>Basidiomycota</taxon>
        <taxon>Agaricomycotina</taxon>
        <taxon>Agaricomycetes</taxon>
        <taxon>Agaricomycetidae</taxon>
        <taxon>Agaricales</taxon>
        <taxon>Tricholomatineae</taxon>
        <taxon>Lyophyllaceae</taxon>
        <taxon>Tricholomella</taxon>
    </lineage>
</organism>
<dbReference type="AlphaFoldDB" id="A0A8H5H3L4"/>
<feature type="compositionally biased region" description="Basic residues" evidence="1">
    <location>
        <begin position="534"/>
        <end position="545"/>
    </location>
</feature>
<accession>A0A8H5H3L4</accession>
<feature type="compositionally biased region" description="Basic residues" evidence="1">
    <location>
        <begin position="508"/>
        <end position="519"/>
    </location>
</feature>
<sequence>MEDNSQPDKAALPKAPIPVEESRAQRLQRQQARFRDRGGIFVPSNRNTLVDILLGRKAASPKKTLRGRSASLSPRKPESKGNGDATKALRTSPRKAAQGRTEGESAVAGRAKARQKPARSNFIFCLPYPNQTEYSDETEKPSPKRRGSPTKPKPKADDDERMPDDDPPPKAKVKRTTKAPQKRTTKKAEPTPAMDTPIENEPLPVPVKPKPKRSTKSATKATKEPLTNAAGPSANTSTRHTTKPPAPKRVLETIPESEDEVDDAPSKARTKPMASTAPTLAPAIPKTSKEVKESLVEGADNCALLSTLGRSEVEGNRNGKGKKKAHLPVLPMESDEALSSTGERKGKGKAKAQSTTVEKSERSPTVRTKRARETEGEERTAKKSRVAVEETEDEEVEMDEPPPKPKPKTKPKPKPKTSAGTKVKASSRAAQAVGGERIAAEDDEDKCEMVEPVIPERVVSHTQNKRLREPEKDNGGRVKRAKIDRDTDEDDEEVRIRKTGGSPDTQKARKPGPAKRPKAKASAAESSKASRAPSKSKSKSKAKAKAKSDPDPSTDTYIKLNSEPDSQIISTARFKPRKSVMQRIKEPLPQIEDDDPDPIDFLC</sequence>
<gene>
    <name evidence="2" type="ORF">D9615_007685</name>
</gene>
<dbReference type="OrthoDB" id="3047765at2759"/>
<feature type="compositionally biased region" description="Basic and acidic residues" evidence="1">
    <location>
        <begin position="371"/>
        <end position="381"/>
    </location>
</feature>
<feature type="compositionally biased region" description="Basic residues" evidence="1">
    <location>
        <begin position="405"/>
        <end position="415"/>
    </location>
</feature>
<dbReference type="Proteomes" id="UP000565441">
    <property type="component" value="Unassembled WGS sequence"/>
</dbReference>
<feature type="compositionally biased region" description="Acidic residues" evidence="1">
    <location>
        <begin position="389"/>
        <end position="400"/>
    </location>
</feature>